<feature type="binding site" evidence="3">
    <location>
        <position position="103"/>
    </location>
    <ligand>
        <name>Mn(2+)</name>
        <dbReference type="ChEBI" id="CHEBI:29035"/>
        <label>2</label>
    </ligand>
</feature>
<feature type="binding site" evidence="3">
    <location>
        <position position="105"/>
    </location>
    <ligand>
        <name>Mn(2+)</name>
        <dbReference type="ChEBI" id="CHEBI:29035"/>
        <label>2</label>
    </ligand>
</feature>
<dbReference type="InterPro" id="IPR011650">
    <property type="entry name" value="Peptidase_M20_dimer"/>
</dbReference>
<evidence type="ECO:0000256" key="3">
    <source>
        <dbReference type="PIRSR" id="PIRSR005962-1"/>
    </source>
</evidence>
<organism evidence="5 6">
    <name type="scientific">Candidatus Monoglobus merdigallinarum</name>
    <dbReference type="NCBI Taxonomy" id="2838698"/>
    <lineage>
        <taxon>Bacteria</taxon>
        <taxon>Bacillati</taxon>
        <taxon>Bacillota</taxon>
        <taxon>Clostridia</taxon>
        <taxon>Monoglobales</taxon>
        <taxon>Monoglobaceae</taxon>
        <taxon>Monoglobus</taxon>
    </lineage>
</organism>
<protein>
    <submittedName>
        <fullName evidence="5">Amidohydrolase</fullName>
    </submittedName>
</protein>
<evidence type="ECO:0000313" key="5">
    <source>
        <dbReference type="EMBL" id="HIV85951.1"/>
    </source>
</evidence>
<evidence type="ECO:0000259" key="4">
    <source>
        <dbReference type="Pfam" id="PF07687"/>
    </source>
</evidence>
<dbReference type="SUPFAM" id="SSF55031">
    <property type="entry name" value="Bacterial exopeptidase dimerisation domain"/>
    <property type="match status" value="1"/>
</dbReference>
<feature type="binding site" evidence="3">
    <location>
        <position position="165"/>
    </location>
    <ligand>
        <name>Mn(2+)</name>
        <dbReference type="ChEBI" id="CHEBI:29035"/>
        <label>2</label>
    </ligand>
</feature>
<name>A0A9D1TLW5_9FIRM</name>
<evidence type="ECO:0000256" key="2">
    <source>
        <dbReference type="ARBA" id="ARBA00022801"/>
    </source>
</evidence>
<dbReference type="Gene3D" id="3.40.630.10">
    <property type="entry name" value="Zn peptidases"/>
    <property type="match status" value="1"/>
</dbReference>
<gene>
    <name evidence="5" type="ORF">H9900_03985</name>
</gene>
<reference evidence="5" key="1">
    <citation type="journal article" date="2021" name="PeerJ">
        <title>Extensive microbial diversity within the chicken gut microbiome revealed by metagenomics and culture.</title>
        <authorList>
            <person name="Gilroy R."/>
            <person name="Ravi A."/>
            <person name="Getino M."/>
            <person name="Pursley I."/>
            <person name="Horton D.L."/>
            <person name="Alikhan N.F."/>
            <person name="Baker D."/>
            <person name="Gharbi K."/>
            <person name="Hall N."/>
            <person name="Watson M."/>
            <person name="Adriaenssens E.M."/>
            <person name="Foster-Nyarko E."/>
            <person name="Jarju S."/>
            <person name="Secka A."/>
            <person name="Antonio M."/>
            <person name="Oren A."/>
            <person name="Chaudhuri R.R."/>
            <person name="La Ragione R."/>
            <person name="Hildebrand F."/>
            <person name="Pallen M.J."/>
        </authorList>
    </citation>
    <scope>NUCLEOTIDE SEQUENCE</scope>
    <source>
        <strain evidence="5">5790</strain>
    </source>
</reference>
<dbReference type="PANTHER" id="PTHR11014">
    <property type="entry name" value="PEPTIDASE M20 FAMILY MEMBER"/>
    <property type="match status" value="1"/>
</dbReference>
<evidence type="ECO:0000313" key="6">
    <source>
        <dbReference type="Proteomes" id="UP000824162"/>
    </source>
</evidence>
<dbReference type="GO" id="GO:0046872">
    <property type="term" value="F:metal ion binding"/>
    <property type="evidence" value="ECO:0007669"/>
    <property type="project" value="UniProtKB-KW"/>
</dbReference>
<dbReference type="Pfam" id="PF07687">
    <property type="entry name" value="M20_dimer"/>
    <property type="match status" value="1"/>
</dbReference>
<dbReference type="CDD" id="cd03886">
    <property type="entry name" value="M20_Acy1"/>
    <property type="match status" value="1"/>
</dbReference>
<comment type="similarity">
    <text evidence="1">Belongs to the peptidase M20 family.</text>
</comment>
<keyword evidence="3" id="KW-0479">Metal-binding</keyword>
<dbReference type="InterPro" id="IPR036264">
    <property type="entry name" value="Bact_exopeptidase_dim_dom"/>
</dbReference>
<dbReference type="Gene3D" id="3.30.70.360">
    <property type="match status" value="1"/>
</dbReference>
<reference evidence="5" key="2">
    <citation type="submission" date="2021-04" db="EMBL/GenBank/DDBJ databases">
        <authorList>
            <person name="Gilroy R."/>
        </authorList>
    </citation>
    <scope>NUCLEOTIDE SEQUENCE</scope>
    <source>
        <strain evidence="5">5790</strain>
    </source>
</reference>
<dbReference type="GO" id="GO:0016787">
    <property type="term" value="F:hydrolase activity"/>
    <property type="evidence" value="ECO:0007669"/>
    <property type="project" value="UniProtKB-KW"/>
</dbReference>
<dbReference type="EMBL" id="DXIJ01000079">
    <property type="protein sequence ID" value="HIV85951.1"/>
    <property type="molecule type" value="Genomic_DNA"/>
</dbReference>
<sequence>MIDKIKSAVESAMPRAALLRHAIHSNPELSFCERGTAKLVCDTLSSLGVEYVSGVAGTGVVAKIGTESGGKTVLIRADMDALPLNENTGLEFSSKNPGVMHACGHDMHTAILLCTAIVLSELKEMLSGRVILMFQPGEETSGGAKPMIESGALDIGNVDSCIALHVEPSLNVGQARFKAGAAYACPDEFCIKIKGKSGHAAAPHRCIDPIVTAAQVITALQAIPSRMIDPMESSVLSVCSVSGGSAYNVIPGEVVIGGTARTFSSSTRDLMEESIGRITAQVCAAYGAEFEYKFDRLFPPLINDEETIKRLKDSAANYLSSSNIFTGGMPTMAGEDFSYLTSAVKSSALFWLGSTPEGYEKHPLHSESLVVADECIRYGTEIFADYTIRYLSE</sequence>
<dbReference type="FunFam" id="3.30.70.360:FF:000014">
    <property type="entry name" value="N-acyl-L-amino acid amidohydrolase"/>
    <property type="match status" value="1"/>
</dbReference>
<dbReference type="PIRSF" id="PIRSF005962">
    <property type="entry name" value="Pept_M20D_amidohydro"/>
    <property type="match status" value="1"/>
</dbReference>
<dbReference type="InterPro" id="IPR017439">
    <property type="entry name" value="Amidohydrolase"/>
</dbReference>
<dbReference type="AlphaFoldDB" id="A0A9D1TLW5"/>
<dbReference type="Pfam" id="PF01546">
    <property type="entry name" value="Peptidase_M20"/>
    <property type="match status" value="1"/>
</dbReference>
<dbReference type="SUPFAM" id="SSF53187">
    <property type="entry name" value="Zn-dependent exopeptidases"/>
    <property type="match status" value="1"/>
</dbReference>
<dbReference type="NCBIfam" id="TIGR01891">
    <property type="entry name" value="amidohydrolases"/>
    <property type="match status" value="1"/>
</dbReference>
<feature type="binding site" evidence="3">
    <location>
        <position position="365"/>
    </location>
    <ligand>
        <name>Mn(2+)</name>
        <dbReference type="ChEBI" id="CHEBI:29035"/>
        <label>2</label>
    </ligand>
</feature>
<dbReference type="PANTHER" id="PTHR11014:SF63">
    <property type="entry name" value="METALLOPEPTIDASE, PUTATIVE (AFU_ORTHOLOGUE AFUA_6G09600)-RELATED"/>
    <property type="match status" value="1"/>
</dbReference>
<dbReference type="InterPro" id="IPR002933">
    <property type="entry name" value="Peptidase_M20"/>
</dbReference>
<keyword evidence="3" id="KW-0464">Manganese</keyword>
<feature type="domain" description="Peptidase M20 dimerisation" evidence="4">
    <location>
        <begin position="191"/>
        <end position="269"/>
    </location>
</feature>
<comment type="cofactor">
    <cofactor evidence="3">
        <name>Mn(2+)</name>
        <dbReference type="ChEBI" id="CHEBI:29035"/>
    </cofactor>
    <text evidence="3">The Mn(2+) ion enhances activity.</text>
</comment>
<accession>A0A9D1TLW5</accession>
<feature type="binding site" evidence="3">
    <location>
        <position position="139"/>
    </location>
    <ligand>
        <name>Mn(2+)</name>
        <dbReference type="ChEBI" id="CHEBI:29035"/>
        <label>2</label>
    </ligand>
</feature>
<comment type="caution">
    <text evidence="5">The sequence shown here is derived from an EMBL/GenBank/DDBJ whole genome shotgun (WGS) entry which is preliminary data.</text>
</comment>
<proteinExistence type="inferred from homology"/>
<keyword evidence="2" id="KW-0378">Hydrolase</keyword>
<evidence type="ECO:0000256" key="1">
    <source>
        <dbReference type="ARBA" id="ARBA00006153"/>
    </source>
</evidence>
<dbReference type="Proteomes" id="UP000824162">
    <property type="component" value="Unassembled WGS sequence"/>
</dbReference>